<evidence type="ECO:0000313" key="7">
    <source>
        <dbReference type="Proteomes" id="UP000886611"/>
    </source>
</evidence>
<feature type="transmembrane region" description="Helical" evidence="5">
    <location>
        <begin position="250"/>
        <end position="270"/>
    </location>
</feature>
<proteinExistence type="inferred from homology"/>
<comment type="caution">
    <text evidence="6">The sequence shown here is derived from an EMBL/GenBank/DDBJ whole genome shotgun (WGS) entry which is preliminary data.</text>
</comment>
<protein>
    <recommendedName>
        <fullName evidence="3">Transmembrane protein 177</fullName>
    </recommendedName>
</protein>
<gene>
    <name evidence="6" type="primary">Tmem177</name>
    <name evidence="6" type="ORF">GTO96_0018806</name>
</gene>
<dbReference type="InterPro" id="IPR026620">
    <property type="entry name" value="TMEM177"/>
</dbReference>
<organism evidence="6 7">
    <name type="scientific">Polypterus senegalus</name>
    <name type="common">Senegal bichir</name>
    <dbReference type="NCBI Taxonomy" id="55291"/>
    <lineage>
        <taxon>Eukaryota</taxon>
        <taxon>Metazoa</taxon>
        <taxon>Chordata</taxon>
        <taxon>Craniata</taxon>
        <taxon>Vertebrata</taxon>
        <taxon>Euteleostomi</taxon>
        <taxon>Actinopterygii</taxon>
        <taxon>Polypteriformes</taxon>
        <taxon>Polypteridae</taxon>
        <taxon>Polypterus</taxon>
    </lineage>
</organism>
<feature type="transmembrane region" description="Helical" evidence="5">
    <location>
        <begin position="97"/>
        <end position="117"/>
    </location>
</feature>
<feature type="transmembrane region" description="Helical" evidence="5">
    <location>
        <begin position="282"/>
        <end position="302"/>
    </location>
</feature>
<dbReference type="PANTHER" id="PTHR21824">
    <property type="entry name" value="TRANSMEMBRANE PROTEIN 177"/>
    <property type="match status" value="1"/>
</dbReference>
<accession>A0A8X7X008</accession>
<evidence type="ECO:0000256" key="2">
    <source>
        <dbReference type="ARBA" id="ARBA00005794"/>
    </source>
</evidence>
<feature type="non-terminal residue" evidence="6">
    <location>
        <position position="1"/>
    </location>
</feature>
<keyword evidence="5" id="KW-0812">Transmembrane</keyword>
<keyword evidence="7" id="KW-1185">Reference proteome</keyword>
<comment type="similarity">
    <text evidence="2">Belongs to the TMEM177 family.</text>
</comment>
<keyword evidence="5" id="KW-1133">Transmembrane helix</keyword>
<name>A0A8X7X008_POLSE</name>
<dbReference type="PANTHER" id="PTHR21824:SF4">
    <property type="entry name" value="TRANSMEMBRANE PROTEIN 177"/>
    <property type="match status" value="1"/>
</dbReference>
<evidence type="ECO:0000256" key="1">
    <source>
        <dbReference type="ARBA" id="ARBA00003998"/>
    </source>
</evidence>
<dbReference type="Proteomes" id="UP000886611">
    <property type="component" value="Unassembled WGS sequence"/>
</dbReference>
<feature type="non-terminal residue" evidence="6">
    <location>
        <position position="393"/>
    </location>
</feature>
<reference evidence="6 7" key="1">
    <citation type="journal article" date="2021" name="Cell">
        <title>Tracing the genetic footprints of vertebrate landing in non-teleost ray-finned fishes.</title>
        <authorList>
            <person name="Bi X."/>
            <person name="Wang K."/>
            <person name="Yang L."/>
            <person name="Pan H."/>
            <person name="Jiang H."/>
            <person name="Wei Q."/>
            <person name="Fang M."/>
            <person name="Yu H."/>
            <person name="Zhu C."/>
            <person name="Cai Y."/>
            <person name="He Y."/>
            <person name="Gan X."/>
            <person name="Zeng H."/>
            <person name="Yu D."/>
            <person name="Zhu Y."/>
            <person name="Jiang H."/>
            <person name="Qiu Q."/>
            <person name="Yang H."/>
            <person name="Zhang Y.E."/>
            <person name="Wang W."/>
            <person name="Zhu M."/>
            <person name="He S."/>
            <person name="Zhang G."/>
        </authorList>
    </citation>
    <scope>NUCLEOTIDE SEQUENCE [LARGE SCALE GENOMIC DNA]</scope>
    <source>
        <strain evidence="6">Bchr_013</strain>
    </source>
</reference>
<evidence type="ECO:0000256" key="5">
    <source>
        <dbReference type="SAM" id="Phobius"/>
    </source>
</evidence>
<evidence type="ECO:0000256" key="4">
    <source>
        <dbReference type="SAM" id="MobiDB-lite"/>
    </source>
</evidence>
<evidence type="ECO:0000313" key="6">
    <source>
        <dbReference type="EMBL" id="KAG2459382.1"/>
    </source>
</evidence>
<dbReference type="EMBL" id="JAATIS010005477">
    <property type="protein sequence ID" value="KAG2459382.1"/>
    <property type="molecule type" value="Genomic_DNA"/>
</dbReference>
<dbReference type="GO" id="GO:0016020">
    <property type="term" value="C:membrane"/>
    <property type="evidence" value="ECO:0007669"/>
    <property type="project" value="TreeGrafter"/>
</dbReference>
<sequence length="393" mass="44299">MVSQLLQAGEMRLRDKINHLDSPCLELSAQIAFPWESSQTSPPNPSSGYTHVPNSEVQRSEEPHRLPEPPMCIYDHTLKMLVRLSRRLVPFVHKYRNGLLIASCGGVFSVSIFYHVFPEQTYKKIYQAWSQGQPAVLSENLQNLFQEVLKETKVRSPQNYRAFAAFGFHPISAGIPWMPGRAHVGIPANFNSTTEGKSGIKNRVVIINGKEVDWEGTQGALLKEALTFSPEAKKFALARELSCLEISGPVLYAAVAPACLAATWFSGVVIKQMFGLYARPVAVRGLVNLAVALLGSSCYFLASDAVNQWLEYHTDRKVASLSEEYARGGVEFYDKILARNRTLRVLMGRKGEEMYAPSGNLFPKHWIRLKYAPYTARKERLLRILNRYRVHQQ</sequence>
<dbReference type="AlphaFoldDB" id="A0A8X7X008"/>
<comment type="function">
    <text evidence="1">Plays a role in the early steps of cytochrome c oxidase subunit II (MT-CO2/COX2) maturation and is required for the stabilization of COX20 and the newly synthesized MT-CO2/COX2 protein.</text>
</comment>
<feature type="region of interest" description="Disordered" evidence="4">
    <location>
        <begin position="37"/>
        <end position="66"/>
    </location>
</feature>
<feature type="compositionally biased region" description="Polar residues" evidence="4">
    <location>
        <begin position="37"/>
        <end position="57"/>
    </location>
</feature>
<keyword evidence="5" id="KW-0472">Membrane</keyword>
<evidence type="ECO:0000256" key="3">
    <source>
        <dbReference type="ARBA" id="ARBA00014595"/>
    </source>
</evidence>